<evidence type="ECO:0000259" key="7">
    <source>
        <dbReference type="PROSITE" id="PS50850"/>
    </source>
</evidence>
<feature type="transmembrane region" description="Helical" evidence="6">
    <location>
        <begin position="276"/>
        <end position="294"/>
    </location>
</feature>
<feature type="transmembrane region" description="Helical" evidence="6">
    <location>
        <begin position="363"/>
        <end position="381"/>
    </location>
</feature>
<evidence type="ECO:0000256" key="2">
    <source>
        <dbReference type="ARBA" id="ARBA00022475"/>
    </source>
</evidence>
<keyword evidence="9" id="KW-1185">Reference proteome</keyword>
<feature type="domain" description="Major facilitator superfamily (MFS) profile" evidence="7">
    <location>
        <begin position="1"/>
        <end position="387"/>
    </location>
</feature>
<dbReference type="Gene3D" id="1.20.1720.10">
    <property type="entry name" value="Multidrug resistance protein D"/>
    <property type="match status" value="1"/>
</dbReference>
<keyword evidence="3 6" id="KW-0812">Transmembrane</keyword>
<feature type="transmembrane region" description="Helical" evidence="6">
    <location>
        <begin position="162"/>
        <end position="181"/>
    </location>
</feature>
<dbReference type="InterPro" id="IPR050189">
    <property type="entry name" value="MFS_Efflux_Transporters"/>
</dbReference>
<accession>A0ABX3XTN2</accession>
<keyword evidence="2" id="KW-1003">Cell membrane</keyword>
<feature type="transmembrane region" description="Helical" evidence="6">
    <location>
        <begin position="72"/>
        <end position="96"/>
    </location>
</feature>
<evidence type="ECO:0000313" key="9">
    <source>
        <dbReference type="Proteomes" id="UP000194225"/>
    </source>
</evidence>
<dbReference type="InterPro" id="IPR011701">
    <property type="entry name" value="MFS"/>
</dbReference>
<feature type="transmembrane region" description="Helical" evidence="6">
    <location>
        <begin position="102"/>
        <end position="119"/>
    </location>
</feature>
<comment type="subcellular location">
    <subcellularLocation>
        <location evidence="1">Cell membrane</location>
        <topology evidence="1">Multi-pass membrane protein</topology>
    </subcellularLocation>
</comment>
<dbReference type="RefSeq" id="WP_244329830.1">
    <property type="nucleotide sequence ID" value="NZ_BAABSS010000012.1"/>
</dbReference>
<dbReference type="PANTHER" id="PTHR43124:SF3">
    <property type="entry name" value="CHLORAMPHENICOL EFFLUX PUMP RV0191"/>
    <property type="match status" value="1"/>
</dbReference>
<proteinExistence type="predicted"/>
<dbReference type="EMBL" id="MIGA01000031">
    <property type="protein sequence ID" value="OSY43754.1"/>
    <property type="molecule type" value="Genomic_DNA"/>
</dbReference>
<reference evidence="8 9" key="1">
    <citation type="submission" date="2016-09" db="EMBL/GenBank/DDBJ databases">
        <title>Streptomyces platensis DSM40041, a candidate organism with high potential of specific P450 cytochromes.</title>
        <authorList>
            <person name="Grumaz C."/>
            <person name="Vainshtein Y."/>
            <person name="Kirstahler P."/>
            <person name="Sohn K."/>
        </authorList>
    </citation>
    <scope>NUCLEOTIDE SEQUENCE [LARGE SCALE GENOMIC DNA]</scope>
    <source>
        <strain evidence="8 9">DSM 40041</strain>
    </source>
</reference>
<evidence type="ECO:0000256" key="5">
    <source>
        <dbReference type="ARBA" id="ARBA00023136"/>
    </source>
</evidence>
<feature type="transmembrane region" description="Helical" evidence="6">
    <location>
        <begin position="300"/>
        <end position="319"/>
    </location>
</feature>
<protein>
    <submittedName>
        <fullName evidence="8">Inner membrane transport protein YdhC</fullName>
    </submittedName>
</protein>
<gene>
    <name evidence="8" type="primary">ydhC</name>
    <name evidence="8" type="ORF">BG653_04443</name>
</gene>
<sequence length="399" mass="41045">MTTKRYLPALLVVTLIGTIMELDMSVPSFPDIAHDFGASASAVQLTITCNFFGYCLGALVHGPLSDRFGRRTVMLAGNTLMLAGALGCTVAPHLGFLLASRFVQGIGASTSVVLVFVIIGDVYQGTRLFQMLGLTNAAMSAFMTAAPALGGIVNRTLGWRGNYATVFGITLVSLLLMAFFLPETGGAPVKVGVRQVAAGFRKLLTSKEFLAASLVPSLLFAAYMVFIAASSFLYTGTFGLSTVGFAGHLLIIVASFSVTSLLASKIIGVLGGPERTVVCGIAAAVVGTALFLVWGQGPWATTGPLALFCAGFAAVYPVIFGRSMGIHPELQGAAASLNMSGRALLVTLFTGVAGSLFTGTSRATAGVMAVAVAVAALLAFARPAPARDRTAAEPVAETG</sequence>
<evidence type="ECO:0000256" key="3">
    <source>
        <dbReference type="ARBA" id="ARBA00022692"/>
    </source>
</evidence>
<dbReference type="PROSITE" id="PS50850">
    <property type="entry name" value="MFS"/>
    <property type="match status" value="1"/>
</dbReference>
<feature type="transmembrane region" description="Helical" evidence="6">
    <location>
        <begin position="131"/>
        <end position="150"/>
    </location>
</feature>
<feature type="transmembrane region" description="Helical" evidence="6">
    <location>
        <begin position="40"/>
        <end position="60"/>
    </location>
</feature>
<dbReference type="Proteomes" id="UP000194225">
    <property type="component" value="Unassembled WGS sequence"/>
</dbReference>
<comment type="caution">
    <text evidence="8">The sequence shown here is derived from an EMBL/GenBank/DDBJ whole genome shotgun (WGS) entry which is preliminary data.</text>
</comment>
<dbReference type="GeneID" id="90927354"/>
<evidence type="ECO:0000256" key="6">
    <source>
        <dbReference type="SAM" id="Phobius"/>
    </source>
</evidence>
<dbReference type="InterPro" id="IPR036259">
    <property type="entry name" value="MFS_trans_sf"/>
</dbReference>
<keyword evidence="4 6" id="KW-1133">Transmembrane helix</keyword>
<name>A0ABX3XTN2_STRPT</name>
<evidence type="ECO:0000256" key="1">
    <source>
        <dbReference type="ARBA" id="ARBA00004651"/>
    </source>
</evidence>
<evidence type="ECO:0000256" key="4">
    <source>
        <dbReference type="ARBA" id="ARBA00022989"/>
    </source>
</evidence>
<dbReference type="Pfam" id="PF07690">
    <property type="entry name" value="MFS_1"/>
    <property type="match status" value="1"/>
</dbReference>
<feature type="transmembrane region" description="Helical" evidence="6">
    <location>
        <begin position="339"/>
        <end position="357"/>
    </location>
</feature>
<dbReference type="PANTHER" id="PTHR43124">
    <property type="entry name" value="PURINE EFFLUX PUMP PBUE"/>
    <property type="match status" value="1"/>
</dbReference>
<feature type="transmembrane region" description="Helical" evidence="6">
    <location>
        <begin position="209"/>
        <end position="233"/>
    </location>
</feature>
<organism evidence="8 9">
    <name type="scientific">Streptomyces platensis</name>
    <dbReference type="NCBI Taxonomy" id="58346"/>
    <lineage>
        <taxon>Bacteria</taxon>
        <taxon>Bacillati</taxon>
        <taxon>Actinomycetota</taxon>
        <taxon>Actinomycetes</taxon>
        <taxon>Kitasatosporales</taxon>
        <taxon>Streptomycetaceae</taxon>
        <taxon>Streptomyces</taxon>
    </lineage>
</organism>
<evidence type="ECO:0000313" key="8">
    <source>
        <dbReference type="EMBL" id="OSY43754.1"/>
    </source>
</evidence>
<feature type="transmembrane region" description="Helical" evidence="6">
    <location>
        <begin position="245"/>
        <end position="264"/>
    </location>
</feature>
<dbReference type="InterPro" id="IPR020846">
    <property type="entry name" value="MFS_dom"/>
</dbReference>
<dbReference type="SUPFAM" id="SSF103473">
    <property type="entry name" value="MFS general substrate transporter"/>
    <property type="match status" value="1"/>
</dbReference>
<keyword evidence="5 6" id="KW-0472">Membrane</keyword>